<feature type="non-terminal residue" evidence="2">
    <location>
        <position position="53"/>
    </location>
</feature>
<reference evidence="2 3" key="1">
    <citation type="submission" date="2024-05" db="EMBL/GenBank/DDBJ databases">
        <title>Genome sequencing and assembly of Indian major carp, Cirrhinus mrigala (Hamilton, 1822).</title>
        <authorList>
            <person name="Mohindra V."/>
            <person name="Chowdhury L.M."/>
            <person name="Lal K."/>
            <person name="Jena J.K."/>
        </authorList>
    </citation>
    <scope>NUCLEOTIDE SEQUENCE [LARGE SCALE GENOMIC DNA]</scope>
    <source>
        <strain evidence="2">CM1030</strain>
        <tissue evidence="2">Blood</tissue>
    </source>
</reference>
<comment type="caution">
    <text evidence="2">The sequence shown here is derived from an EMBL/GenBank/DDBJ whole genome shotgun (WGS) entry which is preliminary data.</text>
</comment>
<accession>A0ABD0NT02</accession>
<dbReference type="AlphaFoldDB" id="A0ABD0NT02"/>
<name>A0ABD0NT02_CIRMR</name>
<proteinExistence type="predicted"/>
<protein>
    <submittedName>
        <fullName evidence="2">Uncharacterized protein</fullName>
    </submittedName>
</protein>
<evidence type="ECO:0000313" key="3">
    <source>
        <dbReference type="Proteomes" id="UP001529510"/>
    </source>
</evidence>
<feature type="compositionally biased region" description="Polar residues" evidence="1">
    <location>
        <begin position="19"/>
        <end position="30"/>
    </location>
</feature>
<feature type="non-terminal residue" evidence="2">
    <location>
        <position position="1"/>
    </location>
</feature>
<evidence type="ECO:0000256" key="1">
    <source>
        <dbReference type="SAM" id="MobiDB-lite"/>
    </source>
</evidence>
<dbReference type="Proteomes" id="UP001529510">
    <property type="component" value="Unassembled WGS sequence"/>
</dbReference>
<organism evidence="2 3">
    <name type="scientific">Cirrhinus mrigala</name>
    <name type="common">Mrigala</name>
    <dbReference type="NCBI Taxonomy" id="683832"/>
    <lineage>
        <taxon>Eukaryota</taxon>
        <taxon>Metazoa</taxon>
        <taxon>Chordata</taxon>
        <taxon>Craniata</taxon>
        <taxon>Vertebrata</taxon>
        <taxon>Euteleostomi</taxon>
        <taxon>Actinopterygii</taxon>
        <taxon>Neopterygii</taxon>
        <taxon>Teleostei</taxon>
        <taxon>Ostariophysi</taxon>
        <taxon>Cypriniformes</taxon>
        <taxon>Cyprinidae</taxon>
        <taxon>Labeoninae</taxon>
        <taxon>Labeonini</taxon>
        <taxon>Cirrhinus</taxon>
    </lineage>
</organism>
<sequence length="53" mass="5531">GLPSEPRKGGVSAGGASQMCRQSLTPQSGTDDGVTSIVKKCSEVELDIIILWK</sequence>
<gene>
    <name evidence="2" type="ORF">M9458_039989</name>
</gene>
<evidence type="ECO:0000313" key="2">
    <source>
        <dbReference type="EMBL" id="KAL0164236.1"/>
    </source>
</evidence>
<dbReference type="EMBL" id="JAMKFB020000020">
    <property type="protein sequence ID" value="KAL0164236.1"/>
    <property type="molecule type" value="Genomic_DNA"/>
</dbReference>
<keyword evidence="3" id="KW-1185">Reference proteome</keyword>
<feature type="region of interest" description="Disordered" evidence="1">
    <location>
        <begin position="1"/>
        <end position="33"/>
    </location>
</feature>